<gene>
    <name evidence="1" type="ORF">E6K81_07930</name>
</gene>
<name>A0A538U8P3_UNCEI</name>
<sequence length="152" mass="16985">MAPNLHRLQRPILLHRTAKALVLDTLLIRILAVRLPWLFSGRALHRMALGACAAAAFAAAAPLFERAAERYLVDLEVESLARLRVHQLIARVRATREPLRDAAMCLEVEQRLLRLEWIDALEPPFELIPARRLLANWLIEQPLAAAAPGSAA</sequence>
<comment type="caution">
    <text evidence="1">The sequence shown here is derived from an EMBL/GenBank/DDBJ whole genome shotgun (WGS) entry which is preliminary data.</text>
</comment>
<dbReference type="Proteomes" id="UP000319771">
    <property type="component" value="Unassembled WGS sequence"/>
</dbReference>
<protein>
    <submittedName>
        <fullName evidence="1">Uncharacterized protein</fullName>
    </submittedName>
</protein>
<dbReference type="AlphaFoldDB" id="A0A538U8P3"/>
<dbReference type="EMBL" id="VBPB01000114">
    <property type="protein sequence ID" value="TMQ72264.1"/>
    <property type="molecule type" value="Genomic_DNA"/>
</dbReference>
<evidence type="ECO:0000313" key="1">
    <source>
        <dbReference type="EMBL" id="TMQ72264.1"/>
    </source>
</evidence>
<evidence type="ECO:0000313" key="2">
    <source>
        <dbReference type="Proteomes" id="UP000319771"/>
    </source>
</evidence>
<accession>A0A538U8P3</accession>
<proteinExistence type="predicted"/>
<organism evidence="1 2">
    <name type="scientific">Eiseniibacteriota bacterium</name>
    <dbReference type="NCBI Taxonomy" id="2212470"/>
    <lineage>
        <taxon>Bacteria</taxon>
        <taxon>Candidatus Eiseniibacteriota</taxon>
    </lineage>
</organism>
<reference evidence="1 2" key="1">
    <citation type="journal article" date="2019" name="Nat. Microbiol.">
        <title>Mediterranean grassland soil C-N compound turnover is dependent on rainfall and depth, and is mediated by genomically divergent microorganisms.</title>
        <authorList>
            <person name="Diamond S."/>
            <person name="Andeer P.F."/>
            <person name="Li Z."/>
            <person name="Crits-Christoph A."/>
            <person name="Burstein D."/>
            <person name="Anantharaman K."/>
            <person name="Lane K.R."/>
            <person name="Thomas B.C."/>
            <person name="Pan C."/>
            <person name="Northen T.R."/>
            <person name="Banfield J.F."/>
        </authorList>
    </citation>
    <scope>NUCLEOTIDE SEQUENCE [LARGE SCALE GENOMIC DNA]</scope>
    <source>
        <strain evidence="1">WS_11</strain>
    </source>
</reference>